<feature type="coiled-coil region" evidence="2">
    <location>
        <begin position="562"/>
        <end position="682"/>
    </location>
</feature>
<feature type="compositionally biased region" description="Low complexity" evidence="3">
    <location>
        <begin position="763"/>
        <end position="778"/>
    </location>
</feature>
<feature type="compositionally biased region" description="Low complexity" evidence="3">
    <location>
        <begin position="810"/>
        <end position="821"/>
    </location>
</feature>
<feature type="compositionally biased region" description="Basic and acidic residues" evidence="3">
    <location>
        <begin position="691"/>
        <end position="700"/>
    </location>
</feature>
<evidence type="ECO:0008006" key="6">
    <source>
        <dbReference type="Google" id="ProtNLM"/>
    </source>
</evidence>
<dbReference type="STRING" id="669874.A0A1E4TPI8"/>
<keyword evidence="2" id="KW-0175">Coiled coil</keyword>
<feature type="compositionally biased region" description="Polar residues" evidence="3">
    <location>
        <begin position="834"/>
        <end position="845"/>
    </location>
</feature>
<feature type="region of interest" description="Disordered" evidence="3">
    <location>
        <begin position="687"/>
        <end position="854"/>
    </location>
</feature>
<evidence type="ECO:0000256" key="1">
    <source>
        <dbReference type="ARBA" id="ARBA00008528"/>
    </source>
</evidence>
<dbReference type="Pfam" id="PF12757">
    <property type="entry name" value="Eisosome1"/>
    <property type="match status" value="1"/>
</dbReference>
<feature type="region of interest" description="Disordered" evidence="3">
    <location>
        <begin position="453"/>
        <end position="544"/>
    </location>
</feature>
<dbReference type="Proteomes" id="UP000094236">
    <property type="component" value="Unassembled WGS sequence"/>
</dbReference>
<dbReference type="InterPro" id="IPR024527">
    <property type="entry name" value="Eisosome1"/>
</dbReference>
<gene>
    <name evidence="4" type="ORF">PACTADRAFT_18315</name>
</gene>
<feature type="compositionally biased region" description="Polar residues" evidence="3">
    <location>
        <begin position="790"/>
        <end position="807"/>
    </location>
</feature>
<protein>
    <recommendedName>
        <fullName evidence="6">Eisosome protein 1</fullName>
    </recommendedName>
</protein>
<evidence type="ECO:0000313" key="5">
    <source>
        <dbReference type="Proteomes" id="UP000094236"/>
    </source>
</evidence>
<proteinExistence type="inferred from homology"/>
<feature type="compositionally biased region" description="Basic and acidic residues" evidence="3">
    <location>
        <begin position="453"/>
        <end position="496"/>
    </location>
</feature>
<dbReference type="GO" id="GO:0070941">
    <property type="term" value="P:eisosome assembly"/>
    <property type="evidence" value="ECO:0007669"/>
    <property type="project" value="TreeGrafter"/>
</dbReference>
<comment type="similarity">
    <text evidence="1">Belongs to the EIS1 family.</text>
</comment>
<dbReference type="AlphaFoldDB" id="A0A1E4TPI8"/>
<dbReference type="OrthoDB" id="4070583at2759"/>
<reference evidence="5" key="1">
    <citation type="submission" date="2016-05" db="EMBL/GenBank/DDBJ databases">
        <title>Comparative genomics of biotechnologically important yeasts.</title>
        <authorList>
            <consortium name="DOE Joint Genome Institute"/>
            <person name="Riley R."/>
            <person name="Haridas S."/>
            <person name="Wolfe K.H."/>
            <person name="Lopes M.R."/>
            <person name="Hittinger C.T."/>
            <person name="Goker M."/>
            <person name="Salamov A."/>
            <person name="Wisecaver J."/>
            <person name="Long T.M."/>
            <person name="Aerts A.L."/>
            <person name="Barry K."/>
            <person name="Choi C."/>
            <person name="Clum A."/>
            <person name="Coughlan A.Y."/>
            <person name="Deshpande S."/>
            <person name="Douglass A.P."/>
            <person name="Hanson S.J."/>
            <person name="Klenk H.-P."/>
            <person name="Labutti K."/>
            <person name="Lapidus A."/>
            <person name="Lindquist E."/>
            <person name="Lipzen A."/>
            <person name="Meier-Kolthoff J.P."/>
            <person name="Ohm R.A."/>
            <person name="Otillar R.P."/>
            <person name="Pangilinan J."/>
            <person name="Peng Y."/>
            <person name="Rokas A."/>
            <person name="Rosa C.A."/>
            <person name="Scheuner C."/>
            <person name="Sibirny A.A."/>
            <person name="Slot J.C."/>
            <person name="Stielow J.B."/>
            <person name="Sun H."/>
            <person name="Kurtzman C.P."/>
            <person name="Blackwell M."/>
            <person name="Grigoriev I.V."/>
            <person name="Jeffries T.W."/>
        </authorList>
    </citation>
    <scope>NUCLEOTIDE SEQUENCE [LARGE SCALE GENOMIC DNA]</scope>
    <source>
        <strain evidence="5">NRRL Y-2460</strain>
    </source>
</reference>
<organism evidence="4 5">
    <name type="scientific">Pachysolen tannophilus NRRL Y-2460</name>
    <dbReference type="NCBI Taxonomy" id="669874"/>
    <lineage>
        <taxon>Eukaryota</taxon>
        <taxon>Fungi</taxon>
        <taxon>Dikarya</taxon>
        <taxon>Ascomycota</taxon>
        <taxon>Saccharomycotina</taxon>
        <taxon>Pichiomycetes</taxon>
        <taxon>Pachysolenaceae</taxon>
        <taxon>Pachysolen</taxon>
    </lineage>
</organism>
<evidence type="ECO:0000256" key="2">
    <source>
        <dbReference type="SAM" id="Coils"/>
    </source>
</evidence>
<dbReference type="PANTHER" id="PTHR28298">
    <property type="entry name" value="EISOSOME PROTEIN 1"/>
    <property type="match status" value="1"/>
</dbReference>
<keyword evidence="5" id="KW-1185">Reference proteome</keyword>
<feature type="compositionally biased region" description="Basic and acidic residues" evidence="3">
    <location>
        <begin position="510"/>
        <end position="544"/>
    </location>
</feature>
<evidence type="ECO:0000256" key="3">
    <source>
        <dbReference type="SAM" id="MobiDB-lite"/>
    </source>
</evidence>
<sequence length="876" mass="95770">MSATFQEQERFDSFTSNRSSNINVSRSSVYQTNGRPLSEEAIYKAKLKYGVYNKPGAPTVGVDYSASDSAALLAVSSDLSVHPYKRDLSADAAIAALAARRDSAPRAWKREIAPDAEFAAISAESARYPFSNGSANSDVNFTLAEERESSDAASAVLKRKPSAIARDALGDLYAFDDIRNGTRTFTSFTHAPIDASLTSTSATQTAPQSINIQNITSSAKVRATQSMHSRTSPNHSQQRAGIDTGRRFAAANGLVDLSKITTAATDSASKSISRRLDSDVRDYRSGILTASNYNKNKSLAASGAAASQKRGLVADLASSERMTLKYNTLVDAKVLATATANAQATLNKLYKEVSPNNLFANKEMNIKAIQIAQANAEKRKQNAGKINLGGGLLMDAAELQLLASSIIAPVLANIDIKAEAQRKADYERQVAHEEQKQRKLEYVAEQKRLKQEAKERKEAEKQARKEKLAKDKEAEKEKQVELTKQKQDEVAAKNDDLNALNESQEAEEAVLLKEKATEEEKIADEEKAKKYERDSELKAMQDAKDEEVAPIVLELDTETKVLEALIEKREVAEKLAADQAERVKIAEEQLAETNSRLAEISSQLADAKAALEVAKTNAEKESAEADVAAKQAELDIKQKEADEKKFIAEHEAQTSKKTALEAERASTLVSLQQAKKDALEEEKAINAVLPDHLKKEVRDDISEESEIDATQFATSDEEDEEEAKAKKEAEEKAKSAEVKKEDKPAVVDTPLKKEKAEIDSAITEETPISSPTSPISPTKKSGWRKRLKSFVSSEPRSPTESNTSKKTLGSPPKKISKPIPIVQKTEAKEDGNDLKQTFSGFSQGSFPEDDDTKKTASSIVHGVIKEKNEGLFKEEI</sequence>
<dbReference type="PANTHER" id="PTHR28298:SF1">
    <property type="entry name" value="EISOSOME PROTEIN 1"/>
    <property type="match status" value="1"/>
</dbReference>
<evidence type="ECO:0000313" key="4">
    <source>
        <dbReference type="EMBL" id="ODV93673.1"/>
    </source>
</evidence>
<feature type="compositionally biased region" description="Basic and acidic residues" evidence="3">
    <location>
        <begin position="723"/>
        <end position="758"/>
    </location>
</feature>
<accession>A0A1E4TPI8</accession>
<dbReference type="EMBL" id="KV454017">
    <property type="protein sequence ID" value="ODV93673.1"/>
    <property type="molecule type" value="Genomic_DNA"/>
</dbReference>
<name>A0A1E4TPI8_PACTA</name>